<dbReference type="STRING" id="983917.RGE_25980"/>
<dbReference type="KEGG" id="rge:RGE_25980"/>
<dbReference type="RefSeq" id="WP_014428799.1">
    <property type="nucleotide sequence ID" value="NC_017075.1"/>
</dbReference>
<sequence length="400" mass="42985">MGLLELLGIKPATADARPATSPAVRAASWPPGTVAQLVGGNAISTMFDPGFSVEKHLALLLAQSPDAGPLPYYKSITGSDGSVTDPLARPDFEAALLGKLTLSFQFVVTYYGQDVEGFNMFMWNGVRMNGLPLVAGFVPERTELDARDSWKEAYQAFGLTSKPALTIANGNAGWTTMEVGLKMIASPEGKVIWQATVDLPSFPKGSAANEAAVLLMLAHPAYDTGRKPLAYLGAPQVVEVDKVQRREGEHPRVTALREAALRACAAADLDPKRIGSLATDCGKGSPQSAHRLAEVGSAMHDLAPDIDVVHQRVDLVAVLGELGANTVNYTLLLAAYAAYERNHPVLYLSNVDHAAARAMLVLPPAGHVPPDPARKFPEHNYRGQWYAPWWGQRLDGKKDY</sequence>
<protein>
    <recommendedName>
        <fullName evidence="3">Transmembrane protein</fullName>
    </recommendedName>
</protein>
<name>I0HSF0_RUBGI</name>
<dbReference type="HOGENOM" id="CLU_057690_0_0_4"/>
<dbReference type="EMBL" id="AP012320">
    <property type="protein sequence ID" value="BAL95937.1"/>
    <property type="molecule type" value="Genomic_DNA"/>
</dbReference>
<organism evidence="1 2">
    <name type="scientific">Rubrivivax gelatinosus (strain NBRC 100245 / IL144)</name>
    <dbReference type="NCBI Taxonomy" id="983917"/>
    <lineage>
        <taxon>Bacteria</taxon>
        <taxon>Pseudomonadati</taxon>
        <taxon>Pseudomonadota</taxon>
        <taxon>Betaproteobacteria</taxon>
        <taxon>Burkholderiales</taxon>
        <taxon>Sphaerotilaceae</taxon>
        <taxon>Rubrivivax</taxon>
    </lineage>
</organism>
<gene>
    <name evidence="1" type="ordered locus">RGE_25980</name>
</gene>
<proteinExistence type="predicted"/>
<dbReference type="AlphaFoldDB" id="I0HSF0"/>
<accession>I0HSF0</accession>
<keyword evidence="2" id="KW-1185">Reference proteome</keyword>
<evidence type="ECO:0000313" key="1">
    <source>
        <dbReference type="EMBL" id="BAL95937.1"/>
    </source>
</evidence>
<dbReference type="Proteomes" id="UP000007883">
    <property type="component" value="Chromosome"/>
</dbReference>
<reference evidence="1 2" key="1">
    <citation type="journal article" date="2012" name="J. Bacteriol.">
        <title>Complete genome sequence of phototrophic betaproteobacterium Rubrivivax gelatinosus IL144.</title>
        <authorList>
            <person name="Nagashima S."/>
            <person name="Kamimura A."/>
            <person name="Shimizu T."/>
            <person name="Nakamura-isaki S."/>
            <person name="Aono E."/>
            <person name="Sakamoto K."/>
            <person name="Ichikawa N."/>
            <person name="Nakazawa H."/>
            <person name="Sekine M."/>
            <person name="Yamazaki S."/>
            <person name="Fujita N."/>
            <person name="Shimada K."/>
            <person name="Hanada S."/>
            <person name="Nagashima K.V.P."/>
        </authorList>
    </citation>
    <scope>NUCLEOTIDE SEQUENCE [LARGE SCALE GENOMIC DNA]</scope>
    <source>
        <strain evidence="2">NBRC 100245 / IL144</strain>
    </source>
</reference>
<evidence type="ECO:0000313" key="2">
    <source>
        <dbReference type="Proteomes" id="UP000007883"/>
    </source>
</evidence>
<evidence type="ECO:0008006" key="3">
    <source>
        <dbReference type="Google" id="ProtNLM"/>
    </source>
</evidence>
<dbReference type="eggNOG" id="ENOG502Z8KG">
    <property type="taxonomic scope" value="Bacteria"/>
</dbReference>
<dbReference type="PATRIC" id="fig|983917.3.peg.2522"/>